<comment type="caution">
    <text evidence="2">The sequence shown here is derived from an EMBL/GenBank/DDBJ whole genome shotgun (WGS) entry which is preliminary data.</text>
</comment>
<proteinExistence type="predicted"/>
<evidence type="ECO:0000256" key="1">
    <source>
        <dbReference type="SAM" id="SignalP"/>
    </source>
</evidence>
<reference evidence="2 3" key="1">
    <citation type="submission" date="2021-06" db="EMBL/GenBank/DDBJ databases">
        <authorList>
            <person name="Palmer J.M."/>
        </authorList>
    </citation>
    <scope>NUCLEOTIDE SEQUENCE [LARGE SCALE GENOMIC DNA]</scope>
    <source>
        <strain evidence="3">if_2019</strain>
        <tissue evidence="2">Muscle</tissue>
    </source>
</reference>
<feature type="chain" id="PRO_5046284969" description="Secreted protein" evidence="1">
    <location>
        <begin position="23"/>
        <end position="108"/>
    </location>
</feature>
<accession>A0ABV0SN92</accession>
<protein>
    <recommendedName>
        <fullName evidence="4">Secreted protein</fullName>
    </recommendedName>
</protein>
<feature type="signal peptide" evidence="1">
    <location>
        <begin position="1"/>
        <end position="22"/>
    </location>
</feature>
<evidence type="ECO:0000313" key="3">
    <source>
        <dbReference type="Proteomes" id="UP001482620"/>
    </source>
</evidence>
<name>A0ABV0SN92_9TELE</name>
<keyword evidence="3" id="KW-1185">Reference proteome</keyword>
<sequence length="108" mass="11832">MYILSGFPAFLLLTSSHHQVLSAGRHQGNASGVARYSISRGALRGRTASTPLPECFALCDTDSGPKMVFPELQLLLGMLPKTWTEPQLAILRPSGPWPQTLNLTWLNQ</sequence>
<keyword evidence="1" id="KW-0732">Signal</keyword>
<dbReference type="EMBL" id="JAHRIQ010001828">
    <property type="protein sequence ID" value="MEQ2221735.1"/>
    <property type="molecule type" value="Genomic_DNA"/>
</dbReference>
<evidence type="ECO:0008006" key="4">
    <source>
        <dbReference type="Google" id="ProtNLM"/>
    </source>
</evidence>
<dbReference type="Proteomes" id="UP001482620">
    <property type="component" value="Unassembled WGS sequence"/>
</dbReference>
<gene>
    <name evidence="2" type="ORF">ILYODFUR_018682</name>
</gene>
<evidence type="ECO:0000313" key="2">
    <source>
        <dbReference type="EMBL" id="MEQ2221735.1"/>
    </source>
</evidence>
<organism evidence="2 3">
    <name type="scientific">Ilyodon furcidens</name>
    <name type="common">goldbreast splitfin</name>
    <dbReference type="NCBI Taxonomy" id="33524"/>
    <lineage>
        <taxon>Eukaryota</taxon>
        <taxon>Metazoa</taxon>
        <taxon>Chordata</taxon>
        <taxon>Craniata</taxon>
        <taxon>Vertebrata</taxon>
        <taxon>Euteleostomi</taxon>
        <taxon>Actinopterygii</taxon>
        <taxon>Neopterygii</taxon>
        <taxon>Teleostei</taxon>
        <taxon>Neoteleostei</taxon>
        <taxon>Acanthomorphata</taxon>
        <taxon>Ovalentaria</taxon>
        <taxon>Atherinomorphae</taxon>
        <taxon>Cyprinodontiformes</taxon>
        <taxon>Goodeidae</taxon>
        <taxon>Ilyodon</taxon>
    </lineage>
</organism>